<keyword evidence="1" id="KW-0378">Hydrolase</keyword>
<reference evidence="3" key="1">
    <citation type="submission" date="2024-03" db="EMBL/GenBank/DDBJ databases">
        <title>Diverse circular DNA viruses in blood, oral, and fecal samples of captive lemurs.</title>
        <authorList>
            <person name="Paietta E.N."/>
            <person name="Kraberger S."/>
            <person name="Lund M.C."/>
            <person name="Custer J.M."/>
            <person name="Vargas K.M."/>
            <person name="Ehmke E.E."/>
            <person name="Yoder A.D."/>
            <person name="Varsani A."/>
        </authorList>
    </citation>
    <scope>NUCLEOTIDE SEQUENCE</scope>
    <source>
        <strain evidence="3">Duke_28FS_1</strain>
    </source>
</reference>
<evidence type="ECO:0000313" key="3">
    <source>
        <dbReference type="EMBL" id="XCD07544.1"/>
    </source>
</evidence>
<dbReference type="EMBL" id="PP511791">
    <property type="protein sequence ID" value="XCD07544.1"/>
    <property type="molecule type" value="Genomic_DNA"/>
</dbReference>
<organism evidence="3">
    <name type="scientific">Dulem virus 39</name>
    <dbReference type="NCBI Taxonomy" id="3145757"/>
    <lineage>
        <taxon>Viruses</taxon>
        <taxon>Duplodnaviria</taxon>
        <taxon>Heunggongvirae</taxon>
        <taxon>Uroviricota</taxon>
        <taxon>Caudoviricetes</taxon>
    </lineage>
</organism>
<evidence type="ECO:0000259" key="2">
    <source>
        <dbReference type="Pfam" id="PF02018"/>
    </source>
</evidence>
<dbReference type="GO" id="GO:0016798">
    <property type="term" value="F:hydrolase activity, acting on glycosyl bonds"/>
    <property type="evidence" value="ECO:0007669"/>
    <property type="project" value="InterPro"/>
</dbReference>
<protein>
    <submittedName>
        <fullName evidence="3">Minor structural protein</fullName>
    </submittedName>
</protein>
<dbReference type="Pfam" id="PF02018">
    <property type="entry name" value="CBM_4_9"/>
    <property type="match status" value="1"/>
</dbReference>
<dbReference type="Gene3D" id="2.60.120.260">
    <property type="entry name" value="Galactose-binding domain-like"/>
    <property type="match status" value="1"/>
</dbReference>
<sequence length="1180" mass="130106">MYINTSESFNDSIGKFGGRTFRARLVSDEYTIEDEIKKISYIGGSNGDDEITVGSSTSAYAEVTIQKINRVLAGTEFRFEIGIMTEDGIEYCPMGLFTAEKPTEEGNESKFKAYDRMAQLELPYASKLQYPCTTIEIMEEISEITGYPFATNLEPITLNNPNTGEESSNTVMAGYTLRETVGYISGLYGKFAVFNRSGELEFHWYEDSEYILPAKKCWKLKRGETDFSIDKIVGISPSDEQFTSGSGESGFYYSNPFINQDILDEIYNSIGGFSYRSAEIKFLGDCRIEPWEIISVQDITGNVYKVPAMQIKHNLDGGLATTIIAKAKESEGESDKYKGPITKAMERTHAELLIVNFLLAQKASFDYVEANYIQTKELAAISAYIETAVLNSVRAEFATIKQLDAESARIDDLETNSLTASSAIIQELLSGVADINTLIFGSATGTTIQTEFANAVIAQLGNAQIKSAMIKEVAANKITGLDINTSKLTVHSEDGKSIWSDNTIQISDGTRIRVQIGKDASNDYSINIWDEEGKLMFSEGGITDNAIKTAIIRNEMVSENANISASKLDIESLFDEINNDGSHTLNSSKIYLDSEGQTLDISFLKIKSDTEGVEGELSEVKETITTQGTQISAIQGQISSKVWQQDIATATENIKIGGTQILRGTNSADELTGTSNAAWNKGAWRAASSGNGERTSITISDSPNANIKRGWSLTRTSGALDIAQDNIPVSLGQLYTISCYARWVNGTPKLRFQSYAASETAHFQSYDITEEEKEWKQYSFVFTHDFTESPSRVSIYFGNSGDGTIEICGMKLETGNKATDWTPSPEDLDGDITSLNTKYSEINQSVDRITATVGEHTTELNGLETRVTYAEASIEVTAEEISTKVSKDGVISAINQSAEEIEIQANKINLNGVVTANESFKINEDGSMEAIAGELGGWKIEGDSISKTVQMFVYPSEEDIDNIKELMISGDWTEEQLAWYDYDSSGDLDILDINHIRRMLLGIETVEELVYKYGYIKPLFDVKISLSATDYQRTLKMESFAYGRQVVRYYGISDMETSRAKFGGVNTRELFSQNAEITELTCGSLKVEGDQDIFSLNNSSYDFDMSKYSGHVYDIVVYGDYGCAYASVIRSPATLSVAINGNSWTGAGSIKLQQTGSAIISFVYSGTYSMSFYSKIVEKY</sequence>
<dbReference type="InterPro" id="IPR003305">
    <property type="entry name" value="CenC_carb-bd"/>
</dbReference>
<feature type="domain" description="CBM-cenC" evidence="2">
    <location>
        <begin position="723"/>
        <end position="797"/>
    </location>
</feature>
<dbReference type="InterPro" id="IPR008979">
    <property type="entry name" value="Galactose-bd-like_sf"/>
</dbReference>
<proteinExistence type="predicted"/>
<dbReference type="SUPFAM" id="SSF49785">
    <property type="entry name" value="Galactose-binding domain-like"/>
    <property type="match status" value="1"/>
</dbReference>
<evidence type="ECO:0000256" key="1">
    <source>
        <dbReference type="ARBA" id="ARBA00022801"/>
    </source>
</evidence>
<name>A0AAU8B5N1_9CAUD</name>
<accession>A0AAU8B5N1</accession>